<dbReference type="GO" id="GO:0005829">
    <property type="term" value="C:cytosol"/>
    <property type="evidence" value="ECO:0007669"/>
    <property type="project" value="TreeGrafter"/>
</dbReference>
<dbReference type="InterPro" id="IPR020841">
    <property type="entry name" value="PKS_Beta-ketoAc_synthase_dom"/>
</dbReference>
<proteinExistence type="inferred from homology"/>
<dbReference type="SMART" id="SM00825">
    <property type="entry name" value="PKS_KS"/>
    <property type="match status" value="1"/>
</dbReference>
<dbReference type="CDD" id="cd00834">
    <property type="entry name" value="KAS_I_II"/>
    <property type="match status" value="1"/>
</dbReference>
<evidence type="ECO:0000256" key="4">
    <source>
        <dbReference type="RuleBase" id="RU003694"/>
    </source>
</evidence>
<comment type="pathway">
    <text evidence="1">Lipid metabolism; fatty acid biosynthesis.</text>
</comment>
<sequence>MAADRRVVVTGAAAISPLGHDWPTIQAHLRSCRNAVRSMPEWDVYAGLNTKLAAPAQDYELPPNYNRKTTRSMGKVAIMSVRATEVALREAGLFEHPVLRSGRTGVAYGSSSGSHEATGEFGRMLHEFTTDGISATTYLKMMSHTAPVNIGVFFGLSGRVYTTSSACTSGSQGVGAGYEAIRSGKQTVMVAGGAEQLDATAAAVFDTLFATSTRNDAPHTTPRPFDAGRDGLVLGEGACTLILEDLEHAQARGATILAEIVGYGTNSDGQHVTQPSADTMAQAMRLALEDAGLQPAQIDYVNAHGTATDHGDIAETQATAQVFGSRVPISSLKSYVGHMLGGCGAFEAWMSIEMMRAGWFAPTLNLVEVDPRCGQLDFITGQGRELQAEYVMSNNFAFGGINTSLVFRRWSA</sequence>
<protein>
    <submittedName>
        <fullName evidence="7">3-oxoacyl-[acyl-carrier-protein] synthase II</fullName>
    </submittedName>
    <submittedName>
        <fullName evidence="6">Beta-ketoacyl-ACP synthase</fullName>
        <ecNumber evidence="6">2.3.1.179</ecNumber>
    </submittedName>
</protein>
<evidence type="ECO:0000313" key="8">
    <source>
        <dbReference type="Proteomes" id="UP000191133"/>
    </source>
</evidence>
<evidence type="ECO:0000313" key="6">
    <source>
        <dbReference type="EMBL" id="MDN8669320.1"/>
    </source>
</evidence>
<dbReference type="PANTHER" id="PTHR11712:SF325">
    <property type="entry name" value="3-OXOACYL-(ACYL-CARRIER-PROTEIN) SYNTHASE II FABF"/>
    <property type="match status" value="1"/>
</dbReference>
<dbReference type="Pfam" id="PF00109">
    <property type="entry name" value="ketoacyl-synt"/>
    <property type="match status" value="1"/>
</dbReference>
<dbReference type="AlphaFoldDB" id="A0A1W1GYU5"/>
<dbReference type="UniPathway" id="UPA00094"/>
<feature type="domain" description="Ketosynthase family 3 (KS3)" evidence="5">
    <location>
        <begin position="4"/>
        <end position="409"/>
    </location>
</feature>
<dbReference type="NCBIfam" id="NF006587">
    <property type="entry name" value="PRK09116.1"/>
    <property type="match status" value="1"/>
</dbReference>
<dbReference type="EMBL" id="JAUKNN010000015">
    <property type="protein sequence ID" value="MDN8669320.1"/>
    <property type="molecule type" value="Genomic_DNA"/>
</dbReference>
<name>A0A1W1GYU5_9GAMM</name>
<accession>A0A1W1GYU5</accession>
<dbReference type="InterPro" id="IPR014030">
    <property type="entry name" value="Ketoacyl_synth_N"/>
</dbReference>
<dbReference type="InterPro" id="IPR014031">
    <property type="entry name" value="Ketoacyl_synth_C"/>
</dbReference>
<dbReference type="InterPro" id="IPR016039">
    <property type="entry name" value="Thiolase-like"/>
</dbReference>
<keyword evidence="6" id="KW-0012">Acyltransferase</keyword>
<reference evidence="8" key="2">
    <citation type="submission" date="2016-10" db="EMBL/GenBank/DDBJ databases">
        <authorList>
            <person name="Varghese N."/>
        </authorList>
    </citation>
    <scope>NUCLEOTIDE SEQUENCE [LARGE SCALE GENOMIC DNA]</scope>
    <source>
        <strain evidence="8">92MFCol6.1</strain>
    </source>
</reference>
<dbReference type="PROSITE" id="PS52004">
    <property type="entry name" value="KS3_2"/>
    <property type="match status" value="1"/>
</dbReference>
<dbReference type="GeneID" id="64106644"/>
<evidence type="ECO:0000256" key="1">
    <source>
        <dbReference type="ARBA" id="ARBA00005194"/>
    </source>
</evidence>
<keyword evidence="3 4" id="KW-0808">Transferase</keyword>
<keyword evidence="9" id="KW-1185">Reference proteome</keyword>
<dbReference type="EMBL" id="FWEU01000003">
    <property type="protein sequence ID" value="SLM24539.1"/>
    <property type="molecule type" value="Genomic_DNA"/>
</dbReference>
<evidence type="ECO:0000256" key="2">
    <source>
        <dbReference type="ARBA" id="ARBA00008467"/>
    </source>
</evidence>
<evidence type="ECO:0000313" key="7">
    <source>
        <dbReference type="EMBL" id="SLM24539.1"/>
    </source>
</evidence>
<dbReference type="SUPFAM" id="SSF53901">
    <property type="entry name" value="Thiolase-like"/>
    <property type="match status" value="2"/>
</dbReference>
<evidence type="ECO:0000256" key="3">
    <source>
        <dbReference type="ARBA" id="ARBA00022679"/>
    </source>
</evidence>
<reference evidence="6" key="3">
    <citation type="submission" date="2023-07" db="EMBL/GenBank/DDBJ databases">
        <title>Stenotrophomonas isolates from soil.</title>
        <authorList>
            <person name="Sharma V."/>
            <person name="Zur-Pinska J."/>
            <person name="Hay A.G."/>
        </authorList>
    </citation>
    <scope>NUCLEOTIDE SEQUENCE</scope>
    <source>
        <strain evidence="6">C2</strain>
    </source>
</reference>
<dbReference type="EC" id="2.3.1.179" evidence="6"/>
<dbReference type="RefSeq" id="WP_025877989.1">
    <property type="nucleotide sequence ID" value="NZ_CBCSJV010000019.1"/>
</dbReference>
<dbReference type="InterPro" id="IPR018201">
    <property type="entry name" value="Ketoacyl_synth_AS"/>
</dbReference>
<organism evidence="7 8">
    <name type="scientific">Stenotrophomonas indicatrix</name>
    <dbReference type="NCBI Taxonomy" id="2045451"/>
    <lineage>
        <taxon>Bacteria</taxon>
        <taxon>Pseudomonadati</taxon>
        <taxon>Pseudomonadota</taxon>
        <taxon>Gammaproteobacteria</taxon>
        <taxon>Lysobacterales</taxon>
        <taxon>Lysobacteraceae</taxon>
        <taxon>Stenotrophomonas</taxon>
    </lineage>
</organism>
<evidence type="ECO:0000313" key="9">
    <source>
        <dbReference type="Proteomes" id="UP001174315"/>
    </source>
</evidence>
<evidence type="ECO:0000259" key="5">
    <source>
        <dbReference type="PROSITE" id="PS52004"/>
    </source>
</evidence>
<dbReference type="PROSITE" id="PS00606">
    <property type="entry name" value="KS3_1"/>
    <property type="match status" value="1"/>
</dbReference>
<dbReference type="PANTHER" id="PTHR11712">
    <property type="entry name" value="POLYKETIDE SYNTHASE-RELATED"/>
    <property type="match status" value="1"/>
</dbReference>
<dbReference type="GO" id="GO:0006633">
    <property type="term" value="P:fatty acid biosynthetic process"/>
    <property type="evidence" value="ECO:0007669"/>
    <property type="project" value="UniProtKB-UniPathway"/>
</dbReference>
<reference evidence="7" key="1">
    <citation type="submission" date="2016-10" db="EMBL/GenBank/DDBJ databases">
        <authorList>
            <person name="de Groot N.N."/>
        </authorList>
    </citation>
    <scope>NUCLEOTIDE SEQUENCE [LARGE SCALE GENOMIC DNA]</scope>
    <source>
        <strain evidence="7">92MFCol6.1</strain>
    </source>
</reference>
<gene>
    <name evidence="6" type="ORF">Q0S36_08270</name>
    <name evidence="7" type="ORF">SAMN04488690_2262</name>
</gene>
<dbReference type="GO" id="GO:0004315">
    <property type="term" value="F:3-oxoacyl-[acyl-carrier-protein] synthase activity"/>
    <property type="evidence" value="ECO:0007669"/>
    <property type="project" value="UniProtKB-EC"/>
</dbReference>
<comment type="similarity">
    <text evidence="2 4">Belongs to the thiolase-like superfamily. Beta-ketoacyl-ACP synthases family.</text>
</comment>
<dbReference type="Gene3D" id="3.40.47.10">
    <property type="match status" value="2"/>
</dbReference>
<dbReference type="InterPro" id="IPR000794">
    <property type="entry name" value="Beta-ketoacyl_synthase"/>
</dbReference>
<dbReference type="Pfam" id="PF02801">
    <property type="entry name" value="Ketoacyl-synt_C"/>
    <property type="match status" value="1"/>
</dbReference>
<dbReference type="Proteomes" id="UP000191133">
    <property type="component" value="Unassembled WGS sequence"/>
</dbReference>
<dbReference type="Proteomes" id="UP001174315">
    <property type="component" value="Unassembled WGS sequence"/>
</dbReference>